<gene>
    <name evidence="2" type="ORF">L227DRAFT_602116</name>
</gene>
<sequence>MSKAAPCIDRSLTDSTVLASACKILLPKLSEFILPELEKQAGKKALLDALATLCALQEGCDRVALALSMGPDGPELLVSSATPISSTVQAALSTWSNLLRVVVKESDPLMGPKIPDSSSSTVEETSTALTEAQKALILSLYQSSLTKFRAHFAWNELDEFRYCSDESDAEDAEDDSDDEDNEDDLKGGLNTLRDKQTKLGNGSVAVDNPHFERLRMPLHSYLESFTPIFDKSSLLNSDDILRMHWAGKYVCEILEDEKLRDCFVFQLGLIPRDLDKLCMLYIITTNLISAALSEEIQPMLLSYSGISVRIIERPEPRAFVADASKESVDRMLPCRGSHWTTDICNSIPEKVPLMSTMKFSWDQKNSYTYNCVVPHCEALLLSSIVQEGLSVYPYIATSQDPCFFCRQYFVAVNAYLSKDDECALRFIPIYSSTEGPLVLPWVMPEGPGNTEHQLRVQNVFLTTLKAHLFDCLSV</sequence>
<feature type="region of interest" description="Disordered" evidence="1">
    <location>
        <begin position="165"/>
        <end position="195"/>
    </location>
</feature>
<organism evidence="2 3">
    <name type="scientific">Lentinus tigrinus ALCF2SS1-6</name>
    <dbReference type="NCBI Taxonomy" id="1328759"/>
    <lineage>
        <taxon>Eukaryota</taxon>
        <taxon>Fungi</taxon>
        <taxon>Dikarya</taxon>
        <taxon>Basidiomycota</taxon>
        <taxon>Agaricomycotina</taxon>
        <taxon>Agaricomycetes</taxon>
        <taxon>Polyporales</taxon>
        <taxon>Polyporaceae</taxon>
        <taxon>Lentinus</taxon>
    </lineage>
</organism>
<keyword evidence="3" id="KW-1185">Reference proteome</keyword>
<dbReference type="Proteomes" id="UP000313359">
    <property type="component" value="Unassembled WGS sequence"/>
</dbReference>
<dbReference type="Pfam" id="PF14441">
    <property type="entry name" value="OTT_1508_deam"/>
    <property type="match status" value="1"/>
</dbReference>
<proteinExistence type="predicted"/>
<evidence type="ECO:0000256" key="1">
    <source>
        <dbReference type="SAM" id="MobiDB-lite"/>
    </source>
</evidence>
<dbReference type="EMBL" id="ML122277">
    <property type="protein sequence ID" value="RPD58013.1"/>
    <property type="molecule type" value="Genomic_DNA"/>
</dbReference>
<feature type="compositionally biased region" description="Acidic residues" evidence="1">
    <location>
        <begin position="165"/>
        <end position="183"/>
    </location>
</feature>
<reference evidence="2" key="1">
    <citation type="journal article" date="2018" name="Genome Biol. Evol.">
        <title>Genomics and development of Lentinus tigrinus, a white-rot wood-decaying mushroom with dimorphic fruiting bodies.</title>
        <authorList>
            <person name="Wu B."/>
            <person name="Xu Z."/>
            <person name="Knudson A."/>
            <person name="Carlson A."/>
            <person name="Chen N."/>
            <person name="Kovaka S."/>
            <person name="LaButti K."/>
            <person name="Lipzen A."/>
            <person name="Pennachio C."/>
            <person name="Riley R."/>
            <person name="Schakwitz W."/>
            <person name="Umezawa K."/>
            <person name="Ohm R.A."/>
            <person name="Grigoriev I.V."/>
            <person name="Nagy L.G."/>
            <person name="Gibbons J."/>
            <person name="Hibbett D."/>
        </authorList>
    </citation>
    <scope>NUCLEOTIDE SEQUENCE [LARGE SCALE GENOMIC DNA]</scope>
    <source>
        <strain evidence="2">ALCF2SS1-6</strain>
    </source>
</reference>
<evidence type="ECO:0000313" key="2">
    <source>
        <dbReference type="EMBL" id="RPD58013.1"/>
    </source>
</evidence>
<name>A0A5C2S350_9APHY</name>
<evidence type="ECO:0000313" key="3">
    <source>
        <dbReference type="Proteomes" id="UP000313359"/>
    </source>
</evidence>
<dbReference type="AlphaFoldDB" id="A0A5C2S350"/>
<protein>
    <submittedName>
        <fullName evidence="2">Uncharacterized protein</fullName>
    </submittedName>
</protein>
<dbReference type="InterPro" id="IPR027796">
    <property type="entry name" value="OTT_1508_deam-like"/>
</dbReference>
<accession>A0A5C2S350</accession>